<dbReference type="InterPro" id="IPR011004">
    <property type="entry name" value="Trimer_LpxA-like_sf"/>
</dbReference>
<proteinExistence type="inferred from homology"/>
<dbReference type="SUPFAM" id="SSF51161">
    <property type="entry name" value="Trimeric LpxA-like enzymes"/>
    <property type="match status" value="1"/>
</dbReference>
<dbReference type="PANTHER" id="PTHR23416:SF23">
    <property type="entry name" value="ACETYLTRANSFERASE C18B11.09C-RELATED"/>
    <property type="match status" value="1"/>
</dbReference>
<dbReference type="GO" id="GO:0016746">
    <property type="term" value="F:acyltransferase activity"/>
    <property type="evidence" value="ECO:0007669"/>
    <property type="project" value="UniProtKB-KW"/>
</dbReference>
<evidence type="ECO:0000256" key="2">
    <source>
        <dbReference type="ARBA" id="ARBA00022679"/>
    </source>
</evidence>
<dbReference type="InterPro" id="IPR051159">
    <property type="entry name" value="Hexapeptide_acetyltransf"/>
</dbReference>
<name>A0ABT0JVX7_9ACTN</name>
<organism evidence="3 4">
    <name type="scientific">Frankia umida</name>
    <dbReference type="NCBI Taxonomy" id="573489"/>
    <lineage>
        <taxon>Bacteria</taxon>
        <taxon>Bacillati</taxon>
        <taxon>Actinomycetota</taxon>
        <taxon>Actinomycetes</taxon>
        <taxon>Frankiales</taxon>
        <taxon>Frankiaceae</taxon>
        <taxon>Frankia</taxon>
    </lineage>
</organism>
<evidence type="ECO:0000313" key="3">
    <source>
        <dbReference type="EMBL" id="MCK9875698.1"/>
    </source>
</evidence>
<dbReference type="InterPro" id="IPR001451">
    <property type="entry name" value="Hexapep"/>
</dbReference>
<sequence length="208" mass="22139">MKVRRLCYQVWLELGMLAQGFIVNVLGGSVLTPRPIRYLLYRLGGVKTQSAEIFPRCVLGHRAHLGRHVGLGWGVFIDNSAEVHIGDHTIVGPQATFLTSGHPIGPMGVQREVFEKGPIRVGAHSWVGARAVVMPGVTIGDHTVVAGGSVVTKDCEDFGLYAGVPAKKIRSLQSSPVQENVPAQATVKTNTVVGTVSTTDALQEATPA</sequence>
<dbReference type="RefSeq" id="WP_248824116.1">
    <property type="nucleotide sequence ID" value="NZ_JALKFT010000006.1"/>
</dbReference>
<protein>
    <submittedName>
        <fullName evidence="3">Acyltransferase</fullName>
    </submittedName>
</protein>
<reference evidence="3 4" key="1">
    <citation type="submission" date="2022-04" db="EMBL/GenBank/DDBJ databases">
        <title>Genome diversity in the genus Frankia.</title>
        <authorList>
            <person name="Carlos-Shanley C."/>
            <person name="Hahn D."/>
        </authorList>
    </citation>
    <scope>NUCLEOTIDE SEQUENCE [LARGE SCALE GENOMIC DNA]</scope>
    <source>
        <strain evidence="3 4">Ag45/Mut15</strain>
    </source>
</reference>
<accession>A0ABT0JVX7</accession>
<gene>
    <name evidence="3" type="ORF">MXD59_07920</name>
</gene>
<keyword evidence="3" id="KW-0012">Acyltransferase</keyword>
<keyword evidence="4" id="KW-1185">Reference proteome</keyword>
<comment type="similarity">
    <text evidence="1">Belongs to the transferase hexapeptide repeat family.</text>
</comment>
<evidence type="ECO:0000256" key="1">
    <source>
        <dbReference type="ARBA" id="ARBA00007274"/>
    </source>
</evidence>
<dbReference type="Gene3D" id="2.160.10.10">
    <property type="entry name" value="Hexapeptide repeat proteins"/>
    <property type="match status" value="1"/>
</dbReference>
<evidence type="ECO:0000313" key="4">
    <source>
        <dbReference type="Proteomes" id="UP001201873"/>
    </source>
</evidence>
<keyword evidence="2" id="KW-0808">Transferase</keyword>
<dbReference type="Proteomes" id="UP001201873">
    <property type="component" value="Unassembled WGS sequence"/>
</dbReference>
<comment type="caution">
    <text evidence="3">The sequence shown here is derived from an EMBL/GenBank/DDBJ whole genome shotgun (WGS) entry which is preliminary data.</text>
</comment>
<dbReference type="EMBL" id="JALKFT010000006">
    <property type="protein sequence ID" value="MCK9875698.1"/>
    <property type="molecule type" value="Genomic_DNA"/>
</dbReference>
<dbReference type="Pfam" id="PF00132">
    <property type="entry name" value="Hexapep"/>
    <property type="match status" value="1"/>
</dbReference>
<dbReference type="PANTHER" id="PTHR23416">
    <property type="entry name" value="SIALIC ACID SYNTHASE-RELATED"/>
    <property type="match status" value="1"/>
</dbReference>
<dbReference type="CDD" id="cd04647">
    <property type="entry name" value="LbH_MAT_like"/>
    <property type="match status" value="1"/>
</dbReference>